<keyword evidence="5 7" id="KW-0472">Membrane</keyword>
<evidence type="ECO:0000256" key="2">
    <source>
        <dbReference type="ARBA" id="ARBA00022475"/>
    </source>
</evidence>
<evidence type="ECO:0000259" key="8">
    <source>
        <dbReference type="Pfam" id="PF02687"/>
    </source>
</evidence>
<comment type="subcellular location">
    <subcellularLocation>
        <location evidence="1">Cell membrane</location>
        <topology evidence="1">Multi-pass membrane protein</topology>
    </subcellularLocation>
</comment>
<keyword evidence="11" id="KW-1185">Reference proteome</keyword>
<feature type="transmembrane region" description="Helical" evidence="7">
    <location>
        <begin position="209"/>
        <end position="232"/>
    </location>
</feature>
<feature type="transmembrane region" description="Helical" evidence="7">
    <location>
        <begin position="305"/>
        <end position="325"/>
    </location>
</feature>
<feature type="domain" description="ABC3 transporter permease C-terminal" evidence="8">
    <location>
        <begin position="219"/>
        <end position="332"/>
    </location>
</feature>
<dbReference type="GO" id="GO:0022857">
    <property type="term" value="F:transmembrane transporter activity"/>
    <property type="evidence" value="ECO:0007669"/>
    <property type="project" value="TreeGrafter"/>
</dbReference>
<feature type="domain" description="MacB-like periplasmic core" evidence="9">
    <location>
        <begin position="5"/>
        <end position="184"/>
    </location>
</feature>
<evidence type="ECO:0000256" key="6">
    <source>
        <dbReference type="ARBA" id="ARBA00038076"/>
    </source>
</evidence>
<evidence type="ECO:0000256" key="3">
    <source>
        <dbReference type="ARBA" id="ARBA00022692"/>
    </source>
</evidence>
<feature type="transmembrane region" description="Helical" evidence="7">
    <location>
        <begin position="267"/>
        <end position="285"/>
    </location>
</feature>
<reference evidence="10 11" key="1">
    <citation type="journal article" date="2018" name="Front. Microbiol.">
        <title>Hydrolytic Capabilities as a Key to Environmental Success: Chitinolytic and Cellulolytic Acidobacteria From Acidic Sub-arctic Soils and Boreal Peatlands.</title>
        <authorList>
            <person name="Belova S.E."/>
            <person name="Ravin N.V."/>
            <person name="Pankratov T.A."/>
            <person name="Rakitin A.L."/>
            <person name="Ivanova A.A."/>
            <person name="Beletsky A.V."/>
            <person name="Mardanov A.V."/>
            <person name="Sinninghe Damste J.S."/>
            <person name="Dedysh S.N."/>
        </authorList>
    </citation>
    <scope>NUCLEOTIDE SEQUENCE [LARGE SCALE GENOMIC DNA]</scope>
    <source>
        <strain evidence="10 11">SBC82</strain>
    </source>
</reference>
<evidence type="ECO:0000313" key="11">
    <source>
        <dbReference type="Proteomes" id="UP000253606"/>
    </source>
</evidence>
<dbReference type="Pfam" id="PF12704">
    <property type="entry name" value="MacB_PCD"/>
    <property type="match status" value="1"/>
</dbReference>
<protein>
    <submittedName>
        <fullName evidence="10">ABC-type transporter</fullName>
    </submittedName>
</protein>
<evidence type="ECO:0000256" key="7">
    <source>
        <dbReference type="SAM" id="Phobius"/>
    </source>
</evidence>
<evidence type="ECO:0000256" key="4">
    <source>
        <dbReference type="ARBA" id="ARBA00022989"/>
    </source>
</evidence>
<name>A0A2Z5G2U4_9BACT</name>
<dbReference type="EMBL" id="CP030840">
    <property type="protein sequence ID" value="AXC13124.1"/>
    <property type="molecule type" value="Genomic_DNA"/>
</dbReference>
<dbReference type="PANTHER" id="PTHR30572">
    <property type="entry name" value="MEMBRANE COMPONENT OF TRANSPORTER-RELATED"/>
    <property type="match status" value="1"/>
</dbReference>
<accession>A0A2Z5G2U4</accession>
<comment type="similarity">
    <text evidence="6">Belongs to the ABC-4 integral membrane protein family.</text>
</comment>
<proteinExistence type="inferred from homology"/>
<evidence type="ECO:0000256" key="5">
    <source>
        <dbReference type="ARBA" id="ARBA00023136"/>
    </source>
</evidence>
<evidence type="ECO:0000259" key="9">
    <source>
        <dbReference type="Pfam" id="PF12704"/>
    </source>
</evidence>
<keyword evidence="3 7" id="KW-0812">Transmembrane</keyword>
<organism evidence="10 11">
    <name type="scientific">Acidisarcina polymorpha</name>
    <dbReference type="NCBI Taxonomy" id="2211140"/>
    <lineage>
        <taxon>Bacteria</taxon>
        <taxon>Pseudomonadati</taxon>
        <taxon>Acidobacteriota</taxon>
        <taxon>Terriglobia</taxon>
        <taxon>Terriglobales</taxon>
        <taxon>Acidobacteriaceae</taxon>
        <taxon>Acidisarcina</taxon>
    </lineage>
</organism>
<dbReference type="Proteomes" id="UP000253606">
    <property type="component" value="Chromosome"/>
</dbReference>
<dbReference type="InterPro" id="IPR050250">
    <property type="entry name" value="Macrolide_Exporter_MacB"/>
</dbReference>
<dbReference type="InterPro" id="IPR003838">
    <property type="entry name" value="ABC3_permease_C"/>
</dbReference>
<dbReference type="KEGG" id="abas:ACPOL_3845"/>
<dbReference type="InterPro" id="IPR025857">
    <property type="entry name" value="MacB_PCD"/>
</dbReference>
<evidence type="ECO:0000313" key="10">
    <source>
        <dbReference type="EMBL" id="AXC13124.1"/>
    </source>
</evidence>
<dbReference type="Pfam" id="PF02687">
    <property type="entry name" value="FtsX"/>
    <property type="match status" value="1"/>
</dbReference>
<evidence type="ECO:0000256" key="1">
    <source>
        <dbReference type="ARBA" id="ARBA00004651"/>
    </source>
</evidence>
<keyword evidence="4 7" id="KW-1133">Transmembrane helix</keyword>
<dbReference type="AlphaFoldDB" id="A0A2Z5G2U4"/>
<keyword evidence="2" id="KW-1003">Cell membrane</keyword>
<dbReference type="PANTHER" id="PTHR30572:SF4">
    <property type="entry name" value="ABC TRANSPORTER PERMEASE YTRF"/>
    <property type="match status" value="1"/>
</dbReference>
<gene>
    <name evidence="10" type="ORF">ACPOL_3845</name>
</gene>
<sequence>MILCIVAIMLGQVNGARSLATGIGADMIVQPPNSTFLSGISGAPVPAKIADVLRKVPHVAVAAPVIVNLTAGASLETIWGIDYASFNALRPFVFISGTPFQGPNDVIVDDYFARSDKGHHVGEMITILTHEFRICGIVEHGKGGRKFLQIRTLGGLMDNPDNASLFYLRSDDPNNEDLIRKEIVATPGLSDYQVKTMAEQLSMLTPEHLPAFTIALDVVIGIAVIIGFLVIFQSMYTAVMERTREIGVLKSLGASKGYIVNVVLRETALISICGIALGMLLTQLIKTWMSYRFPTLPFFVTADWWLRGTLIAFAGGILGAIYPALKAASKDPIDALAYE</sequence>
<dbReference type="GO" id="GO:0005886">
    <property type="term" value="C:plasma membrane"/>
    <property type="evidence" value="ECO:0007669"/>
    <property type="project" value="UniProtKB-SubCell"/>
</dbReference>